<evidence type="ECO:0000259" key="6">
    <source>
        <dbReference type="PROSITE" id="PS51007"/>
    </source>
</evidence>
<gene>
    <name evidence="7" type="ORF">SAMN05443549_107134</name>
</gene>
<keyword evidence="8" id="KW-1185">Reference proteome</keyword>
<dbReference type="AlphaFoldDB" id="A0A1M5N7F4"/>
<organism evidence="7 8">
    <name type="scientific">Flavobacterium fluvii</name>
    <dbReference type="NCBI Taxonomy" id="468056"/>
    <lineage>
        <taxon>Bacteria</taxon>
        <taxon>Pseudomonadati</taxon>
        <taxon>Bacteroidota</taxon>
        <taxon>Flavobacteriia</taxon>
        <taxon>Flavobacteriales</taxon>
        <taxon>Flavobacteriaceae</taxon>
        <taxon>Flavobacterium</taxon>
    </lineage>
</organism>
<evidence type="ECO:0000256" key="3">
    <source>
        <dbReference type="ARBA" id="ARBA00023004"/>
    </source>
</evidence>
<evidence type="ECO:0000256" key="1">
    <source>
        <dbReference type="ARBA" id="ARBA00022617"/>
    </source>
</evidence>
<keyword evidence="5" id="KW-0732">Signal</keyword>
<dbReference type="Proteomes" id="UP000184516">
    <property type="component" value="Unassembled WGS sequence"/>
</dbReference>
<keyword evidence="1 4" id="KW-0349">Heme</keyword>
<keyword evidence="3 4" id="KW-0408">Iron</keyword>
<dbReference type="GO" id="GO:0046872">
    <property type="term" value="F:metal ion binding"/>
    <property type="evidence" value="ECO:0007669"/>
    <property type="project" value="UniProtKB-KW"/>
</dbReference>
<name>A0A1M5N7F4_9FLAO</name>
<dbReference type="STRING" id="468056.SAMN05443549_107134"/>
<dbReference type="PROSITE" id="PS51257">
    <property type="entry name" value="PROKAR_LIPOPROTEIN"/>
    <property type="match status" value="1"/>
</dbReference>
<sequence length="127" mass="13476">MKKTIQYVIMLTVGLMATSCYYDTMPPEPVVPLPDVVSYSEDVQPLWNESCIGCHKSGGTAPDLTAANSYSALTANNKYVVPGNAAGSKLHKSLMGDGAALMPPGGKWSDSKIAIVDKWINDGALNN</sequence>
<feature type="domain" description="Cytochrome c" evidence="6">
    <location>
        <begin position="38"/>
        <end position="124"/>
    </location>
</feature>
<reference evidence="8" key="1">
    <citation type="submission" date="2016-11" db="EMBL/GenBank/DDBJ databases">
        <authorList>
            <person name="Varghese N."/>
            <person name="Submissions S."/>
        </authorList>
    </citation>
    <scope>NUCLEOTIDE SEQUENCE [LARGE SCALE GENOMIC DNA]</scope>
    <source>
        <strain evidence="8">DSM 19978</strain>
    </source>
</reference>
<feature type="chain" id="PRO_5012702872" description="Cytochrome c domain-containing protein" evidence="5">
    <location>
        <begin position="23"/>
        <end position="127"/>
    </location>
</feature>
<evidence type="ECO:0000313" key="8">
    <source>
        <dbReference type="Proteomes" id="UP000184516"/>
    </source>
</evidence>
<feature type="signal peptide" evidence="5">
    <location>
        <begin position="1"/>
        <end position="22"/>
    </location>
</feature>
<dbReference type="InterPro" id="IPR009056">
    <property type="entry name" value="Cyt_c-like_dom"/>
</dbReference>
<evidence type="ECO:0000256" key="2">
    <source>
        <dbReference type="ARBA" id="ARBA00022723"/>
    </source>
</evidence>
<dbReference type="GO" id="GO:0009055">
    <property type="term" value="F:electron transfer activity"/>
    <property type="evidence" value="ECO:0007669"/>
    <property type="project" value="InterPro"/>
</dbReference>
<dbReference type="GO" id="GO:0020037">
    <property type="term" value="F:heme binding"/>
    <property type="evidence" value="ECO:0007669"/>
    <property type="project" value="InterPro"/>
</dbReference>
<evidence type="ECO:0000313" key="7">
    <source>
        <dbReference type="EMBL" id="SHG85382.1"/>
    </source>
</evidence>
<dbReference type="RefSeq" id="WP_073371592.1">
    <property type="nucleotide sequence ID" value="NZ_FQWB01000007.1"/>
</dbReference>
<protein>
    <recommendedName>
        <fullName evidence="6">Cytochrome c domain-containing protein</fullName>
    </recommendedName>
</protein>
<dbReference type="PROSITE" id="PS51007">
    <property type="entry name" value="CYTC"/>
    <property type="match status" value="1"/>
</dbReference>
<dbReference type="InterPro" id="IPR036909">
    <property type="entry name" value="Cyt_c-like_dom_sf"/>
</dbReference>
<evidence type="ECO:0000256" key="4">
    <source>
        <dbReference type="PROSITE-ProRule" id="PRU00433"/>
    </source>
</evidence>
<keyword evidence="2 4" id="KW-0479">Metal-binding</keyword>
<evidence type="ECO:0000256" key="5">
    <source>
        <dbReference type="SAM" id="SignalP"/>
    </source>
</evidence>
<proteinExistence type="predicted"/>
<dbReference type="SUPFAM" id="SSF46626">
    <property type="entry name" value="Cytochrome c"/>
    <property type="match status" value="1"/>
</dbReference>
<accession>A0A1M5N7F4</accession>
<dbReference type="OrthoDB" id="1384247at2"/>
<dbReference type="EMBL" id="FQWB01000007">
    <property type="protein sequence ID" value="SHG85382.1"/>
    <property type="molecule type" value="Genomic_DNA"/>
</dbReference>